<sequence>MKAICADAGLEGVCPFDGQADIDALA</sequence>
<gene>
    <name evidence="1" type="ORF">K1W68_16420</name>
</gene>
<reference evidence="1" key="1">
    <citation type="journal article" date="2021" name="Polymers (Basel)">
        <title>Highly Stretchable Bacterial Cellulose Produced by Komagataeibacter hansenii SI1.</title>
        <authorList>
            <person name="Cielecka I."/>
            <person name="Ryngajllo M."/>
            <person name="Maniukiewicz W."/>
            <person name="Bielecki S."/>
        </authorList>
    </citation>
    <scope>NUCLEOTIDE SEQUENCE</scope>
    <source>
        <strain evidence="1">SI1</strain>
    </source>
</reference>
<protein>
    <submittedName>
        <fullName evidence="1">Uncharacterized protein</fullName>
    </submittedName>
</protein>
<dbReference type="Proteomes" id="UP001202887">
    <property type="component" value="Unassembled WGS sequence"/>
</dbReference>
<feature type="non-terminal residue" evidence="1">
    <location>
        <position position="26"/>
    </location>
</feature>
<dbReference type="AlphaFoldDB" id="A0AAW5EW88"/>
<evidence type="ECO:0000313" key="2">
    <source>
        <dbReference type="Proteomes" id="UP001202887"/>
    </source>
</evidence>
<name>A0AAW5EW88_NOVHA</name>
<reference evidence="1" key="2">
    <citation type="submission" date="2022-03" db="EMBL/GenBank/DDBJ databases">
        <authorList>
            <person name="Ryngajllo M."/>
            <person name="Jacek P."/>
            <person name="Kubiak K."/>
        </authorList>
    </citation>
    <scope>NUCLEOTIDE SEQUENCE</scope>
    <source>
        <strain evidence="1">SI1</strain>
    </source>
</reference>
<comment type="caution">
    <text evidence="1">The sequence shown here is derived from an EMBL/GenBank/DDBJ whole genome shotgun (WGS) entry which is preliminary data.</text>
</comment>
<dbReference type="EMBL" id="JAIBCX010000192">
    <property type="protein sequence ID" value="MCJ8355545.1"/>
    <property type="molecule type" value="Genomic_DNA"/>
</dbReference>
<organism evidence="1 2">
    <name type="scientific">Novacetimonas hansenii</name>
    <name type="common">Komagataeibacter hansenii</name>
    <dbReference type="NCBI Taxonomy" id="436"/>
    <lineage>
        <taxon>Bacteria</taxon>
        <taxon>Pseudomonadati</taxon>
        <taxon>Pseudomonadota</taxon>
        <taxon>Alphaproteobacteria</taxon>
        <taxon>Acetobacterales</taxon>
        <taxon>Acetobacteraceae</taxon>
        <taxon>Novacetimonas</taxon>
    </lineage>
</organism>
<evidence type="ECO:0000313" key="1">
    <source>
        <dbReference type="EMBL" id="MCJ8355545.1"/>
    </source>
</evidence>
<proteinExistence type="predicted"/>
<accession>A0AAW5EW88</accession>